<dbReference type="CDD" id="cd16917">
    <property type="entry name" value="HATPase_UhpB-NarQ-NarX-like"/>
    <property type="match status" value="1"/>
</dbReference>
<name>A0ABW4GSB2_9ACTN</name>
<evidence type="ECO:0000256" key="2">
    <source>
        <dbReference type="ARBA" id="ARBA00022777"/>
    </source>
</evidence>
<feature type="domain" description="Signal transduction histidine kinase subgroup 3 dimerisation and phosphoacceptor" evidence="5">
    <location>
        <begin position="165"/>
        <end position="230"/>
    </location>
</feature>
<keyword evidence="4" id="KW-1133">Transmembrane helix</keyword>
<keyword evidence="3" id="KW-0902">Two-component regulatory system</keyword>
<comment type="caution">
    <text evidence="6">The sequence shown here is derived from an EMBL/GenBank/DDBJ whole genome shotgun (WGS) entry which is preliminary data.</text>
</comment>
<dbReference type="Proteomes" id="UP001597097">
    <property type="component" value="Unassembled WGS sequence"/>
</dbReference>
<organism evidence="6 7">
    <name type="scientific">Nonomuraea guangzhouensis</name>
    <dbReference type="NCBI Taxonomy" id="1291555"/>
    <lineage>
        <taxon>Bacteria</taxon>
        <taxon>Bacillati</taxon>
        <taxon>Actinomycetota</taxon>
        <taxon>Actinomycetes</taxon>
        <taxon>Streptosporangiales</taxon>
        <taxon>Streptosporangiaceae</taxon>
        <taxon>Nonomuraea</taxon>
    </lineage>
</organism>
<keyword evidence="4" id="KW-0472">Membrane</keyword>
<evidence type="ECO:0000313" key="7">
    <source>
        <dbReference type="Proteomes" id="UP001597097"/>
    </source>
</evidence>
<evidence type="ECO:0000256" key="4">
    <source>
        <dbReference type="SAM" id="Phobius"/>
    </source>
</evidence>
<evidence type="ECO:0000313" key="6">
    <source>
        <dbReference type="EMBL" id="MFD1545735.1"/>
    </source>
</evidence>
<keyword evidence="1" id="KW-0808">Transferase</keyword>
<feature type="transmembrane region" description="Helical" evidence="4">
    <location>
        <begin position="34"/>
        <end position="54"/>
    </location>
</feature>
<feature type="transmembrane region" description="Helical" evidence="4">
    <location>
        <begin position="66"/>
        <end position="91"/>
    </location>
</feature>
<dbReference type="GO" id="GO:0016301">
    <property type="term" value="F:kinase activity"/>
    <property type="evidence" value="ECO:0007669"/>
    <property type="project" value="UniProtKB-KW"/>
</dbReference>
<sequence>MNMAWLAFTAGLLALTVPVQWGLAGSGFSLTASVTLLVLLAVHAQFVLGTLARGSAAWWLVGVQAWLTYLPLALFGAAWTPMCGLLAGALLLVAERIRSTALVALAVCCGPVLLAAPRETLTDRGWALAGPVLGLMEFALVSLAARAQQLAAARTDAIRTTVALERRRFSRDLHDLVGHRLTALVLKTQLIERLVEEGNDKARLEVCETLELLRTLAGDVRAVAHGERRSSLEREMSSARALLESVGVRCQIRVSCRELPGDVADALTHALREGVTNVLRHAEARHCAIQLLEGDQLVRLSIKNDGVRPVRRAGEPGQGLMNLTERVSGLGGWLEITAVRSGQFTFSVYVPQINKRVKLTNAYEISTP</sequence>
<feature type="transmembrane region" description="Helical" evidence="4">
    <location>
        <begin position="97"/>
        <end position="114"/>
    </location>
</feature>
<keyword evidence="2 6" id="KW-0418">Kinase</keyword>
<dbReference type="InterPro" id="IPR050482">
    <property type="entry name" value="Sensor_HK_TwoCompSys"/>
</dbReference>
<feature type="transmembrane region" description="Helical" evidence="4">
    <location>
        <begin position="126"/>
        <end position="145"/>
    </location>
</feature>
<dbReference type="RefSeq" id="WP_219529603.1">
    <property type="nucleotide sequence ID" value="NZ_JAHKRM010000007.1"/>
</dbReference>
<dbReference type="PANTHER" id="PTHR24421">
    <property type="entry name" value="NITRATE/NITRITE SENSOR PROTEIN NARX-RELATED"/>
    <property type="match status" value="1"/>
</dbReference>
<gene>
    <name evidence="6" type="ORF">ACFSJ0_52445</name>
</gene>
<protein>
    <submittedName>
        <fullName evidence="6">Sensor histidine kinase</fullName>
    </submittedName>
</protein>
<evidence type="ECO:0000259" key="5">
    <source>
        <dbReference type="Pfam" id="PF07730"/>
    </source>
</evidence>
<dbReference type="InterPro" id="IPR011712">
    <property type="entry name" value="Sig_transdc_His_kin_sub3_dim/P"/>
</dbReference>
<keyword evidence="4" id="KW-0812">Transmembrane</keyword>
<evidence type="ECO:0000256" key="1">
    <source>
        <dbReference type="ARBA" id="ARBA00022679"/>
    </source>
</evidence>
<proteinExistence type="predicted"/>
<evidence type="ECO:0000256" key="3">
    <source>
        <dbReference type="ARBA" id="ARBA00023012"/>
    </source>
</evidence>
<keyword evidence="7" id="KW-1185">Reference proteome</keyword>
<dbReference type="PANTHER" id="PTHR24421:SF63">
    <property type="entry name" value="SENSOR HISTIDINE KINASE DESK"/>
    <property type="match status" value="1"/>
</dbReference>
<reference evidence="7" key="1">
    <citation type="journal article" date="2019" name="Int. J. Syst. Evol. Microbiol.">
        <title>The Global Catalogue of Microorganisms (GCM) 10K type strain sequencing project: providing services to taxonomists for standard genome sequencing and annotation.</title>
        <authorList>
            <consortium name="The Broad Institute Genomics Platform"/>
            <consortium name="The Broad Institute Genome Sequencing Center for Infectious Disease"/>
            <person name="Wu L."/>
            <person name="Ma J."/>
        </authorList>
    </citation>
    <scope>NUCLEOTIDE SEQUENCE [LARGE SCALE GENOMIC DNA]</scope>
    <source>
        <strain evidence="7">CGMCC 1.15399</strain>
    </source>
</reference>
<accession>A0ABW4GSB2</accession>
<dbReference type="EMBL" id="JBHUCM010000049">
    <property type="protein sequence ID" value="MFD1545735.1"/>
    <property type="molecule type" value="Genomic_DNA"/>
</dbReference>
<dbReference type="Pfam" id="PF07730">
    <property type="entry name" value="HisKA_3"/>
    <property type="match status" value="1"/>
</dbReference>